<name>A0A833RRJ2_9HYME</name>
<dbReference type="AlphaFoldDB" id="A0A833RRJ2"/>
<gene>
    <name evidence="2" type="ORF">E2986_10843</name>
</gene>
<evidence type="ECO:0000313" key="2">
    <source>
        <dbReference type="EMBL" id="KAF3421485.1"/>
    </source>
</evidence>
<dbReference type="Proteomes" id="UP000655588">
    <property type="component" value="Unassembled WGS sequence"/>
</dbReference>
<evidence type="ECO:0000313" key="3">
    <source>
        <dbReference type="Proteomes" id="UP000655588"/>
    </source>
</evidence>
<accession>A0A833RRJ2</accession>
<comment type="caution">
    <text evidence="2">The sequence shown here is derived from an EMBL/GenBank/DDBJ whole genome shotgun (WGS) entry which is preliminary data.</text>
</comment>
<organism evidence="2 3">
    <name type="scientific">Frieseomelitta varia</name>
    <dbReference type="NCBI Taxonomy" id="561572"/>
    <lineage>
        <taxon>Eukaryota</taxon>
        <taxon>Metazoa</taxon>
        <taxon>Ecdysozoa</taxon>
        <taxon>Arthropoda</taxon>
        <taxon>Hexapoda</taxon>
        <taxon>Insecta</taxon>
        <taxon>Pterygota</taxon>
        <taxon>Neoptera</taxon>
        <taxon>Endopterygota</taxon>
        <taxon>Hymenoptera</taxon>
        <taxon>Apocrita</taxon>
        <taxon>Aculeata</taxon>
        <taxon>Apoidea</taxon>
        <taxon>Anthophila</taxon>
        <taxon>Apidae</taxon>
        <taxon>Frieseomelitta</taxon>
    </lineage>
</organism>
<proteinExistence type="predicted"/>
<dbReference type="EMBL" id="WNWW01000860">
    <property type="protein sequence ID" value="KAF3421485.1"/>
    <property type="molecule type" value="Genomic_DNA"/>
</dbReference>
<sequence length="84" mass="9226">MIIIAVGGGGQEQADLLPKIESRGKGQMTVEVTHGEEKQIIALPAERLDRSKKYYVTFTVRGEAQQETEKPKSSIGIQRNAKSV</sequence>
<feature type="compositionally biased region" description="Polar residues" evidence="1">
    <location>
        <begin position="75"/>
        <end position="84"/>
    </location>
</feature>
<reference evidence="2" key="1">
    <citation type="submission" date="2019-11" db="EMBL/GenBank/DDBJ databases">
        <title>The nuclear and mitochondrial genomes of Frieseomelitta varia - a highly eusocial stingless bee (Meliponini) with a permanently sterile worker caste.</title>
        <authorList>
            <person name="Freitas F.C.P."/>
            <person name="Lourenco A.P."/>
            <person name="Nunes F.M.F."/>
            <person name="Paschoal A.R."/>
            <person name="Abreu F.C.P."/>
            <person name="Barbin F.O."/>
            <person name="Bataglia L."/>
            <person name="Cardoso-Junior C.A.M."/>
            <person name="Cervoni M.S."/>
            <person name="Silva S.R."/>
            <person name="Dalarmi F."/>
            <person name="Del Lama M.A."/>
            <person name="Depintor T.S."/>
            <person name="Ferreira K.M."/>
            <person name="Goria P.S."/>
            <person name="Jaskot M.C."/>
            <person name="Lago D.C."/>
            <person name="Luna-Lucena D."/>
            <person name="Moda L.M."/>
            <person name="Nascimento L."/>
            <person name="Pedrino M."/>
            <person name="Rabico F.O."/>
            <person name="Sanches F.C."/>
            <person name="Santos D.E."/>
            <person name="Santos C.G."/>
            <person name="Vieira J."/>
            <person name="Lopes T.F."/>
            <person name="Barchuk A.R."/>
            <person name="Hartfelder K."/>
            <person name="Simoes Z.L.P."/>
            <person name="Bitondi M.M.G."/>
            <person name="Pinheiro D.G."/>
        </authorList>
    </citation>
    <scope>NUCLEOTIDE SEQUENCE</scope>
    <source>
        <strain evidence="2">USP_RPSP 00005682</strain>
        <tissue evidence="2">Whole individual</tissue>
    </source>
</reference>
<protein>
    <submittedName>
        <fullName evidence="2">Uncharacterized protein</fullName>
    </submittedName>
</protein>
<evidence type="ECO:0000256" key="1">
    <source>
        <dbReference type="SAM" id="MobiDB-lite"/>
    </source>
</evidence>
<keyword evidence="3" id="KW-1185">Reference proteome</keyword>
<feature type="region of interest" description="Disordered" evidence="1">
    <location>
        <begin position="63"/>
        <end position="84"/>
    </location>
</feature>